<accession>A0A841PT42</accession>
<dbReference type="EMBL" id="JACHGH010000001">
    <property type="protein sequence ID" value="MBB6451960.1"/>
    <property type="molecule type" value="Genomic_DNA"/>
</dbReference>
<name>A0A841PT42_9BACI</name>
<dbReference type="AlphaFoldDB" id="A0A841PT42"/>
<keyword evidence="2" id="KW-1185">Reference proteome</keyword>
<protein>
    <submittedName>
        <fullName evidence="1">Uncharacterized protein</fullName>
    </submittedName>
</protein>
<proteinExistence type="predicted"/>
<sequence length="35" mass="3780">MIFHGMFTCFFVGVCLATVVSDLDSAVISVRKVGE</sequence>
<evidence type="ECO:0000313" key="2">
    <source>
        <dbReference type="Proteomes" id="UP000581688"/>
    </source>
</evidence>
<gene>
    <name evidence="1" type="ORF">HNQ94_000381</name>
</gene>
<dbReference type="Proteomes" id="UP000581688">
    <property type="component" value="Unassembled WGS sequence"/>
</dbReference>
<evidence type="ECO:0000313" key="1">
    <source>
        <dbReference type="EMBL" id="MBB6451960.1"/>
    </source>
</evidence>
<comment type="caution">
    <text evidence="1">The sequence shown here is derived from an EMBL/GenBank/DDBJ whole genome shotgun (WGS) entry which is preliminary data.</text>
</comment>
<reference evidence="1 2" key="1">
    <citation type="submission" date="2020-08" db="EMBL/GenBank/DDBJ databases">
        <title>Genomic Encyclopedia of Type Strains, Phase IV (KMG-IV): sequencing the most valuable type-strain genomes for metagenomic binning, comparative biology and taxonomic classification.</title>
        <authorList>
            <person name="Goeker M."/>
        </authorList>
    </citation>
    <scope>NUCLEOTIDE SEQUENCE [LARGE SCALE GENOMIC DNA]</scope>
    <source>
        <strain evidence="1 2">DSM 19612</strain>
    </source>
</reference>
<organism evidence="1 2">
    <name type="scientific">Salirhabdus euzebyi</name>
    <dbReference type="NCBI Taxonomy" id="394506"/>
    <lineage>
        <taxon>Bacteria</taxon>
        <taxon>Bacillati</taxon>
        <taxon>Bacillota</taxon>
        <taxon>Bacilli</taxon>
        <taxon>Bacillales</taxon>
        <taxon>Bacillaceae</taxon>
        <taxon>Salirhabdus</taxon>
    </lineage>
</organism>